<dbReference type="InterPro" id="IPR000315">
    <property type="entry name" value="Znf_B-box"/>
</dbReference>
<keyword evidence="2 4" id="KW-0863">Zinc-finger</keyword>
<feature type="domain" description="RING-type" evidence="7">
    <location>
        <begin position="4"/>
        <end position="42"/>
    </location>
</feature>
<keyword evidence="1" id="KW-0479">Metal-binding</keyword>
<dbReference type="PROSITE" id="PS50119">
    <property type="entry name" value="ZF_BBOX"/>
    <property type="match status" value="1"/>
</dbReference>
<keyword evidence="10" id="KW-1185">Reference proteome</keyword>
<dbReference type="SUPFAM" id="SSF57845">
    <property type="entry name" value="B-box zinc-binding domain"/>
    <property type="match status" value="1"/>
</dbReference>
<dbReference type="CDD" id="cd19756">
    <property type="entry name" value="Bbox2"/>
    <property type="match status" value="1"/>
</dbReference>
<evidence type="ECO:0000256" key="2">
    <source>
        <dbReference type="ARBA" id="ARBA00022771"/>
    </source>
</evidence>
<evidence type="ECO:0000256" key="1">
    <source>
        <dbReference type="ARBA" id="ARBA00022723"/>
    </source>
</evidence>
<organism evidence="9 10">
    <name type="scientific">Paratrimastix pyriformis</name>
    <dbReference type="NCBI Taxonomy" id="342808"/>
    <lineage>
        <taxon>Eukaryota</taxon>
        <taxon>Metamonada</taxon>
        <taxon>Preaxostyla</taxon>
        <taxon>Paratrimastigidae</taxon>
        <taxon>Paratrimastix</taxon>
    </lineage>
</organism>
<evidence type="ECO:0000313" key="9">
    <source>
        <dbReference type="EMBL" id="KAJ4459203.1"/>
    </source>
</evidence>
<keyword evidence="6" id="KW-0732">Signal</keyword>
<dbReference type="PROSITE" id="PS00518">
    <property type="entry name" value="ZF_RING_1"/>
    <property type="match status" value="1"/>
</dbReference>
<evidence type="ECO:0000256" key="3">
    <source>
        <dbReference type="ARBA" id="ARBA00022833"/>
    </source>
</evidence>
<protein>
    <submittedName>
        <fullName evidence="9">Uncharacterized protein</fullName>
    </submittedName>
</protein>
<dbReference type="PROSITE" id="PS50089">
    <property type="entry name" value="ZF_RING_2"/>
    <property type="match status" value="1"/>
</dbReference>
<dbReference type="PANTHER" id="PTHR47457:SF1">
    <property type="entry name" value="BTB DOMAIN-CONTAINING PROTEIN-RELATED"/>
    <property type="match status" value="1"/>
</dbReference>
<evidence type="ECO:0000256" key="4">
    <source>
        <dbReference type="PROSITE-ProRule" id="PRU00024"/>
    </source>
</evidence>
<evidence type="ECO:0000259" key="7">
    <source>
        <dbReference type="PROSITE" id="PS50089"/>
    </source>
</evidence>
<gene>
    <name evidence="9" type="ORF">PAPYR_5012</name>
</gene>
<dbReference type="Gene3D" id="3.30.160.60">
    <property type="entry name" value="Classic Zinc Finger"/>
    <property type="match status" value="1"/>
</dbReference>
<feature type="domain" description="B box-type" evidence="8">
    <location>
        <begin position="122"/>
        <end position="165"/>
    </location>
</feature>
<feature type="compositionally biased region" description="Low complexity" evidence="5">
    <location>
        <begin position="417"/>
        <end position="427"/>
    </location>
</feature>
<name>A0ABQ8UK72_9EUKA</name>
<keyword evidence="3" id="KW-0862">Zinc</keyword>
<feature type="signal peptide" evidence="6">
    <location>
        <begin position="1"/>
        <end position="33"/>
    </location>
</feature>
<evidence type="ECO:0000256" key="6">
    <source>
        <dbReference type="SAM" id="SignalP"/>
    </source>
</evidence>
<dbReference type="PANTHER" id="PTHR47457">
    <property type="entry name" value="OS05G0345500 PROTEIN"/>
    <property type="match status" value="1"/>
</dbReference>
<evidence type="ECO:0000313" key="10">
    <source>
        <dbReference type="Proteomes" id="UP001141327"/>
    </source>
</evidence>
<reference evidence="9" key="1">
    <citation type="journal article" date="2022" name="bioRxiv">
        <title>Genomics of Preaxostyla Flagellates Illuminates Evolutionary Transitions and the Path Towards Mitochondrial Loss.</title>
        <authorList>
            <person name="Novak L.V.F."/>
            <person name="Treitli S.C."/>
            <person name="Pyrih J."/>
            <person name="Halakuc P."/>
            <person name="Pipaliya S.V."/>
            <person name="Vacek V."/>
            <person name="Brzon O."/>
            <person name="Soukal P."/>
            <person name="Eme L."/>
            <person name="Dacks J.B."/>
            <person name="Karnkowska A."/>
            <person name="Elias M."/>
            <person name="Hampl V."/>
        </authorList>
    </citation>
    <scope>NUCLEOTIDE SEQUENCE</scope>
    <source>
        <strain evidence="9">RCP-MX</strain>
    </source>
</reference>
<dbReference type="Proteomes" id="UP001141327">
    <property type="component" value="Unassembled WGS sequence"/>
</dbReference>
<proteinExistence type="predicted"/>
<dbReference type="CDD" id="cd16449">
    <property type="entry name" value="RING-HC"/>
    <property type="match status" value="1"/>
</dbReference>
<feature type="chain" id="PRO_5046503549" evidence="6">
    <location>
        <begin position="34"/>
        <end position="593"/>
    </location>
</feature>
<feature type="region of interest" description="Disordered" evidence="5">
    <location>
        <begin position="417"/>
        <end position="441"/>
    </location>
</feature>
<dbReference type="EMBL" id="JAPMOS010000022">
    <property type="protein sequence ID" value="KAJ4459203.1"/>
    <property type="molecule type" value="Genomic_DNA"/>
</dbReference>
<evidence type="ECO:0000259" key="8">
    <source>
        <dbReference type="PROSITE" id="PS50119"/>
    </source>
</evidence>
<dbReference type="InterPro" id="IPR017907">
    <property type="entry name" value="Znf_RING_CS"/>
</dbReference>
<accession>A0ABQ8UK72</accession>
<sequence>MVTCEKCKNTPAAKSLLCLHCYCLECLLQVATSTECKCPLCSTITPMMGSSLKKSLDTLPSCCEIPTVPPPTTSPAGPALVPPAPLCNSCRNAPSTSIHNIPLFAAHTPGPGDSPEPESATTKNELCPQHAAECCLYCLICHQPICVKCLEGPHKHSAPSGTIPLAEAAQQAVADIQSVAQKLKLAEIQVLDRLGRGQAWEETLRMKGEDLEGAVLRWRDAMISAIITRSAGLLTQAQAHLAAHRSSLRLFRQQQTAIWQRLQAGITLAGRACLTPDGPTLAGRQRVAGVLREEYLGWCRLYLDRPLPEWTYALAGLGVAGLGEADVAVGIAALARMGTVGSGGSADALKLQAFDGPSAPRKVPPPSPTAAARYPAGTMRFQYRHDYDRQGVIYHIGTLCGGGTWVNPAMIMGGAPSPEGAASAGQPGQPPRGVRLRASSEAQGSLTALTAPEVGHFATFNAPFQWVAIDLGPTRRLLCAAYTLGHSSRPPIRAVPRSWRLEASNDLAVWADEAGVSPASRRAWELLRQHENEGDLMGPGRSHTWELEARTGYRFFRVLQTGMNTAHEHGLVCPGEVDTLNDRHDPLEMFSGL</sequence>
<dbReference type="InterPro" id="IPR001841">
    <property type="entry name" value="Znf_RING"/>
</dbReference>
<evidence type="ECO:0000256" key="5">
    <source>
        <dbReference type="SAM" id="MobiDB-lite"/>
    </source>
</evidence>
<comment type="caution">
    <text evidence="9">The sequence shown here is derived from an EMBL/GenBank/DDBJ whole genome shotgun (WGS) entry which is preliminary data.</text>
</comment>